<keyword evidence="4 6" id="KW-1133">Transmembrane helix</keyword>
<feature type="transmembrane region" description="Helical" evidence="6">
    <location>
        <begin position="123"/>
        <end position="147"/>
    </location>
</feature>
<dbReference type="Pfam" id="PF03631">
    <property type="entry name" value="Virul_fac_BrkB"/>
    <property type="match status" value="1"/>
</dbReference>
<protein>
    <submittedName>
        <fullName evidence="7">YihY/virulence factor BrkB family protein</fullName>
    </submittedName>
</protein>
<dbReference type="PANTHER" id="PTHR30213:SF0">
    <property type="entry name" value="UPF0761 MEMBRANE PROTEIN YIHY"/>
    <property type="match status" value="1"/>
</dbReference>
<evidence type="ECO:0000256" key="4">
    <source>
        <dbReference type="ARBA" id="ARBA00022989"/>
    </source>
</evidence>
<name>A0A9D1AH10_9FIRM</name>
<feature type="transmembrane region" description="Helical" evidence="6">
    <location>
        <begin position="78"/>
        <end position="102"/>
    </location>
</feature>
<feature type="transmembrane region" description="Helical" evidence="6">
    <location>
        <begin position="197"/>
        <end position="218"/>
    </location>
</feature>
<dbReference type="PANTHER" id="PTHR30213">
    <property type="entry name" value="INNER MEMBRANE PROTEIN YHJD"/>
    <property type="match status" value="1"/>
</dbReference>
<dbReference type="PIRSF" id="PIRSF035875">
    <property type="entry name" value="RNase_BN"/>
    <property type="match status" value="1"/>
</dbReference>
<evidence type="ECO:0000256" key="5">
    <source>
        <dbReference type="ARBA" id="ARBA00023136"/>
    </source>
</evidence>
<sequence length="266" mass="29453">MFAKIKELAGRTAGIYKYYSDKRFTTVAGTLVYFFLMSLAPFLFWLSLFFGDVDLKSLSSFALFNAIMPILKELQSSAVSATSGAGIVLMITTLYSSTNFFYHLRRSGEIIYDGKFKKGGIKLRLTSLGLIIVTAILIAGAVGAVVAGEQILRMVMNAYMSQFVIYSVALVITVLVAALMNIFICPYKISFKDVIPGSLFTVLLWLLCAGGFAVYMYFANPVKLYGKIASVIVFLLWCYLMMNSFVIGVIYNGRHNVKLKHALNPS</sequence>
<comment type="subcellular location">
    <subcellularLocation>
        <location evidence="1">Cell membrane</location>
        <topology evidence="1">Multi-pass membrane protein</topology>
    </subcellularLocation>
</comment>
<evidence type="ECO:0000256" key="1">
    <source>
        <dbReference type="ARBA" id="ARBA00004651"/>
    </source>
</evidence>
<dbReference type="EMBL" id="DVHB01000095">
    <property type="protein sequence ID" value="HIR39844.1"/>
    <property type="molecule type" value="Genomic_DNA"/>
</dbReference>
<dbReference type="InterPro" id="IPR017039">
    <property type="entry name" value="Virul_fac_BrkB"/>
</dbReference>
<organism evidence="7 8">
    <name type="scientific">Candidatus Coproplasma stercoripullorum</name>
    <dbReference type="NCBI Taxonomy" id="2840751"/>
    <lineage>
        <taxon>Bacteria</taxon>
        <taxon>Bacillati</taxon>
        <taxon>Bacillota</taxon>
        <taxon>Clostridia</taxon>
        <taxon>Eubacteriales</taxon>
        <taxon>Candidatus Coproplasma</taxon>
    </lineage>
</organism>
<dbReference type="GO" id="GO:0005886">
    <property type="term" value="C:plasma membrane"/>
    <property type="evidence" value="ECO:0007669"/>
    <property type="project" value="UniProtKB-SubCell"/>
</dbReference>
<reference evidence="7" key="2">
    <citation type="journal article" date="2021" name="PeerJ">
        <title>Extensive microbial diversity within the chicken gut microbiome revealed by metagenomics and culture.</title>
        <authorList>
            <person name="Gilroy R."/>
            <person name="Ravi A."/>
            <person name="Getino M."/>
            <person name="Pursley I."/>
            <person name="Horton D.L."/>
            <person name="Alikhan N.F."/>
            <person name="Baker D."/>
            <person name="Gharbi K."/>
            <person name="Hall N."/>
            <person name="Watson M."/>
            <person name="Adriaenssens E.M."/>
            <person name="Foster-Nyarko E."/>
            <person name="Jarju S."/>
            <person name="Secka A."/>
            <person name="Antonio M."/>
            <person name="Oren A."/>
            <person name="Chaudhuri R.R."/>
            <person name="La Ragione R."/>
            <person name="Hildebrand F."/>
            <person name="Pallen M.J."/>
        </authorList>
    </citation>
    <scope>NUCLEOTIDE SEQUENCE</scope>
    <source>
        <strain evidence="7">ChiW25-3613</strain>
    </source>
</reference>
<dbReference type="Proteomes" id="UP000824179">
    <property type="component" value="Unassembled WGS sequence"/>
</dbReference>
<feature type="transmembrane region" description="Helical" evidence="6">
    <location>
        <begin position="27"/>
        <end position="50"/>
    </location>
</feature>
<comment type="caution">
    <text evidence="7">The sequence shown here is derived from an EMBL/GenBank/DDBJ whole genome shotgun (WGS) entry which is preliminary data.</text>
</comment>
<keyword evidence="5 6" id="KW-0472">Membrane</keyword>
<evidence type="ECO:0000256" key="6">
    <source>
        <dbReference type="SAM" id="Phobius"/>
    </source>
</evidence>
<feature type="transmembrane region" description="Helical" evidence="6">
    <location>
        <begin position="159"/>
        <end position="185"/>
    </location>
</feature>
<accession>A0A9D1AH10</accession>
<proteinExistence type="predicted"/>
<evidence type="ECO:0000313" key="8">
    <source>
        <dbReference type="Proteomes" id="UP000824179"/>
    </source>
</evidence>
<keyword evidence="2" id="KW-1003">Cell membrane</keyword>
<feature type="transmembrane region" description="Helical" evidence="6">
    <location>
        <begin position="224"/>
        <end position="251"/>
    </location>
</feature>
<reference evidence="7" key="1">
    <citation type="submission" date="2020-10" db="EMBL/GenBank/DDBJ databases">
        <authorList>
            <person name="Gilroy R."/>
        </authorList>
    </citation>
    <scope>NUCLEOTIDE SEQUENCE</scope>
    <source>
        <strain evidence="7">ChiW25-3613</strain>
    </source>
</reference>
<keyword evidence="3 6" id="KW-0812">Transmembrane</keyword>
<evidence type="ECO:0000256" key="2">
    <source>
        <dbReference type="ARBA" id="ARBA00022475"/>
    </source>
</evidence>
<gene>
    <name evidence="7" type="ORF">IAB90_05620</name>
</gene>
<dbReference type="AlphaFoldDB" id="A0A9D1AH10"/>
<evidence type="ECO:0000256" key="3">
    <source>
        <dbReference type="ARBA" id="ARBA00022692"/>
    </source>
</evidence>
<evidence type="ECO:0000313" key="7">
    <source>
        <dbReference type="EMBL" id="HIR39844.1"/>
    </source>
</evidence>